<name>A0A443RYN4_9ACAR</name>
<sequence length="285" mass="33081">MPSPVMTPDKVREVKQSFDNSPKKSLMIRSQKVKVSKSTIYRTAKKIGLRHFGPRVVQALKPSDNFHRRKFCTWFLSFRQRNPETEVFFTDEAWFYLSGKVSKKVRIWAVKNPKAKVEAKHYPAKIGVWCAISHRRIIGPIFFTDTITAQRYEAILCEFLKKLRATDKTQIFFQQDGAPAHTARWIKSYLRSIFGSNLIGKGLDVNWPPRSPDLTPPDFFLCGFLKNTVYRSDPKTLEELKLQINLGIRRISKKTLKKTADSVLRRAILCRSQKGGHFQHLLRKQ</sequence>
<dbReference type="VEuPathDB" id="VectorBase:LDEU011706"/>
<comment type="caution">
    <text evidence="1">The sequence shown here is derived from an EMBL/GenBank/DDBJ whole genome shotgun (WGS) entry which is preliminary data.</text>
</comment>
<proteinExistence type="predicted"/>
<dbReference type="Gene3D" id="3.30.420.10">
    <property type="entry name" value="Ribonuclease H-like superfamily/Ribonuclease H"/>
    <property type="match status" value="1"/>
</dbReference>
<dbReference type="AlphaFoldDB" id="A0A443RYN4"/>
<evidence type="ECO:0000313" key="1">
    <source>
        <dbReference type="EMBL" id="RWS20334.1"/>
    </source>
</evidence>
<reference evidence="1 2" key="1">
    <citation type="journal article" date="2018" name="Gigascience">
        <title>Genomes of trombidid mites reveal novel predicted allergens and laterally-transferred genes associated with secondary metabolism.</title>
        <authorList>
            <person name="Dong X."/>
            <person name="Chaisiri K."/>
            <person name="Xia D."/>
            <person name="Armstrong S.D."/>
            <person name="Fang Y."/>
            <person name="Donnelly M.J."/>
            <person name="Kadowaki T."/>
            <person name="McGarry J.W."/>
            <person name="Darby A.C."/>
            <person name="Makepeace B.L."/>
        </authorList>
    </citation>
    <scope>NUCLEOTIDE SEQUENCE [LARGE SCALE GENOMIC DNA]</scope>
    <source>
        <strain evidence="1">UoL-UT</strain>
    </source>
</reference>
<dbReference type="PANTHER" id="PTHR47326">
    <property type="entry name" value="TRANSPOSABLE ELEMENT TC3 TRANSPOSASE-LIKE PROTEIN"/>
    <property type="match status" value="1"/>
</dbReference>
<accession>A0A443RYN4</accession>
<evidence type="ECO:0008006" key="3">
    <source>
        <dbReference type="Google" id="ProtNLM"/>
    </source>
</evidence>
<evidence type="ECO:0000313" key="2">
    <source>
        <dbReference type="Proteomes" id="UP000288716"/>
    </source>
</evidence>
<dbReference type="InterPro" id="IPR036397">
    <property type="entry name" value="RNaseH_sf"/>
</dbReference>
<dbReference type="Proteomes" id="UP000288716">
    <property type="component" value="Unassembled WGS sequence"/>
</dbReference>
<dbReference type="PANTHER" id="PTHR47326:SF1">
    <property type="entry name" value="HTH PSQ-TYPE DOMAIN-CONTAINING PROTEIN"/>
    <property type="match status" value="1"/>
</dbReference>
<dbReference type="EMBL" id="NCKV01018247">
    <property type="protein sequence ID" value="RWS20334.1"/>
    <property type="molecule type" value="Genomic_DNA"/>
</dbReference>
<dbReference type="GO" id="GO:0003676">
    <property type="term" value="F:nucleic acid binding"/>
    <property type="evidence" value="ECO:0007669"/>
    <property type="project" value="InterPro"/>
</dbReference>
<organism evidence="1 2">
    <name type="scientific">Leptotrombidium deliense</name>
    <dbReference type="NCBI Taxonomy" id="299467"/>
    <lineage>
        <taxon>Eukaryota</taxon>
        <taxon>Metazoa</taxon>
        <taxon>Ecdysozoa</taxon>
        <taxon>Arthropoda</taxon>
        <taxon>Chelicerata</taxon>
        <taxon>Arachnida</taxon>
        <taxon>Acari</taxon>
        <taxon>Acariformes</taxon>
        <taxon>Trombidiformes</taxon>
        <taxon>Prostigmata</taxon>
        <taxon>Anystina</taxon>
        <taxon>Parasitengona</taxon>
        <taxon>Trombiculoidea</taxon>
        <taxon>Trombiculidae</taxon>
        <taxon>Leptotrombidium</taxon>
    </lineage>
</organism>
<keyword evidence="2" id="KW-1185">Reference proteome</keyword>
<gene>
    <name evidence="1" type="ORF">B4U80_02162</name>
</gene>
<protein>
    <recommendedName>
        <fullName evidence="3">Transposase-like protein</fullName>
    </recommendedName>
</protein>
<dbReference type="OrthoDB" id="6508494at2759"/>